<evidence type="ECO:0000259" key="7">
    <source>
        <dbReference type="Pfam" id="PF01967"/>
    </source>
</evidence>
<dbReference type="Gene3D" id="3.30.70.640">
    <property type="entry name" value="Molybdopterin cofactor biosynthesis C (MoaC) domain"/>
    <property type="match status" value="1"/>
</dbReference>
<dbReference type="InterPro" id="IPR036522">
    <property type="entry name" value="MoaC_sf"/>
</dbReference>
<comment type="function">
    <text evidence="6">Catalyzes the conversion of (8S)-3',8-cyclo-7,8-dihydroguanosine 5'-triphosphate to cyclic pyranopterin monophosphate (cPMP).</text>
</comment>
<dbReference type="UniPathway" id="UPA00344"/>
<name>A0A0W0UJV9_9GAMM</name>
<dbReference type="Proteomes" id="UP000054715">
    <property type="component" value="Unassembled WGS sequence"/>
</dbReference>
<dbReference type="SUPFAM" id="SSF55040">
    <property type="entry name" value="Molybdenum cofactor biosynthesis protein C, MoaC"/>
    <property type="match status" value="1"/>
</dbReference>
<dbReference type="Pfam" id="PF01967">
    <property type="entry name" value="MoaC"/>
    <property type="match status" value="1"/>
</dbReference>
<keyword evidence="5" id="KW-0456">Lyase</keyword>
<reference evidence="8 9" key="1">
    <citation type="submission" date="2015-11" db="EMBL/GenBank/DDBJ databases">
        <title>Genomic analysis of 38 Legionella species identifies large and diverse effector repertoires.</title>
        <authorList>
            <person name="Burstein D."/>
            <person name="Amaro F."/>
            <person name="Zusman T."/>
            <person name="Lifshitz Z."/>
            <person name="Cohen O."/>
            <person name="Gilbert J.A."/>
            <person name="Pupko T."/>
            <person name="Shuman H.A."/>
            <person name="Segal G."/>
        </authorList>
    </citation>
    <scope>NUCLEOTIDE SEQUENCE [LARGE SCALE GENOMIC DNA]</scope>
    <source>
        <strain evidence="8 9">JA-26-G1-E2</strain>
    </source>
</reference>
<dbReference type="PANTHER" id="PTHR22960">
    <property type="entry name" value="MOLYBDOPTERIN COFACTOR SYNTHESIS PROTEIN A"/>
    <property type="match status" value="1"/>
</dbReference>
<proteinExistence type="predicted"/>
<evidence type="ECO:0000313" key="8">
    <source>
        <dbReference type="EMBL" id="KTD08192.1"/>
    </source>
</evidence>
<accession>A0A0W0UJV9</accession>
<dbReference type="CDD" id="cd01420">
    <property type="entry name" value="MoaC_PE"/>
    <property type="match status" value="1"/>
</dbReference>
<dbReference type="GO" id="GO:0006777">
    <property type="term" value="P:Mo-molybdopterin cofactor biosynthetic process"/>
    <property type="evidence" value="ECO:0007669"/>
    <property type="project" value="UniProtKB-KW"/>
</dbReference>
<comment type="caution">
    <text evidence="8">The sequence shown here is derived from an EMBL/GenBank/DDBJ whole genome shotgun (WGS) entry which is preliminary data.</text>
</comment>
<evidence type="ECO:0000256" key="4">
    <source>
        <dbReference type="ARBA" id="ARBA00023150"/>
    </source>
</evidence>
<evidence type="ECO:0000256" key="3">
    <source>
        <dbReference type="ARBA" id="ARBA00012575"/>
    </source>
</evidence>
<comment type="catalytic activity">
    <reaction evidence="1">
        <text>(8S)-3',8-cyclo-7,8-dihydroguanosine 5'-triphosphate = cyclic pyranopterin phosphate + diphosphate</text>
        <dbReference type="Rhea" id="RHEA:49580"/>
        <dbReference type="ChEBI" id="CHEBI:33019"/>
        <dbReference type="ChEBI" id="CHEBI:59648"/>
        <dbReference type="ChEBI" id="CHEBI:131766"/>
        <dbReference type="EC" id="4.6.1.17"/>
    </reaction>
</comment>
<dbReference type="InterPro" id="IPR023045">
    <property type="entry name" value="MoaC"/>
</dbReference>
<keyword evidence="4" id="KW-0501">Molybdenum cofactor biosynthesis</keyword>
<evidence type="ECO:0000256" key="1">
    <source>
        <dbReference type="ARBA" id="ARBA00001637"/>
    </source>
</evidence>
<dbReference type="RefSeq" id="WP_065235544.1">
    <property type="nucleotide sequence ID" value="NZ_CAAAJF010000011.1"/>
</dbReference>
<evidence type="ECO:0000256" key="5">
    <source>
        <dbReference type="ARBA" id="ARBA00023239"/>
    </source>
</evidence>
<sequence length="307" mass="34364">MDKAKKFEKSYYKMIDISHKLITARTAIAKGTVVVGPLVLQHIQAGTMIKGDVLKIAEIAGINGAKTTFEHIPLCHPLMLDHVAIQINIDEKNSCLHVYCLASAEAKTGVEMEALSGVNAACLAIYDLSKIVQPVLRIENIHLIYKSGGKKGQWINPESKEDPILRQLSIVPPASSEKKLLFIFSQVLMDKDKEALQEAFQRNLKIAEEIITEAEFLSSYLTKLDDQYDYIFWLKGSNQLPEEHLTWKRMEGLSQFLHLELGKSDPSAWLETYCVYAIDSNQFLIHMPGKINTAILAAKALLSIAIK</sequence>
<organism evidence="8 9">
    <name type="scientific">Legionella jamestowniensis</name>
    <dbReference type="NCBI Taxonomy" id="455"/>
    <lineage>
        <taxon>Bacteria</taxon>
        <taxon>Pseudomonadati</taxon>
        <taxon>Pseudomonadota</taxon>
        <taxon>Gammaproteobacteria</taxon>
        <taxon>Legionellales</taxon>
        <taxon>Legionellaceae</taxon>
        <taxon>Legionella</taxon>
    </lineage>
</organism>
<protein>
    <recommendedName>
        <fullName evidence="3">cyclic pyranopterin monophosphate synthase</fullName>
        <ecNumber evidence="3">4.6.1.17</ecNumber>
    </recommendedName>
</protein>
<dbReference type="EC" id="4.6.1.17" evidence="3"/>
<feature type="domain" description="Molybdopterin cofactor biosynthesis C (MoaC)" evidence="7">
    <location>
        <begin position="14"/>
        <end position="149"/>
    </location>
</feature>
<dbReference type="STRING" id="455.Ljam_2387"/>
<dbReference type="GO" id="GO:0061798">
    <property type="term" value="F:GTP 3',8'-cyclase activity"/>
    <property type="evidence" value="ECO:0007669"/>
    <property type="project" value="TreeGrafter"/>
</dbReference>
<dbReference type="AlphaFoldDB" id="A0A0W0UJV9"/>
<dbReference type="InterPro" id="IPR002820">
    <property type="entry name" value="Mopterin_CF_biosynth-C_dom"/>
</dbReference>
<dbReference type="PATRIC" id="fig|455.5.peg.2511"/>
<comment type="pathway">
    <text evidence="2">Cofactor biosynthesis; molybdopterin biosynthesis.</text>
</comment>
<evidence type="ECO:0000313" key="9">
    <source>
        <dbReference type="Proteomes" id="UP000054715"/>
    </source>
</evidence>
<dbReference type="NCBIfam" id="NF006870">
    <property type="entry name" value="PRK09364.1"/>
    <property type="match status" value="1"/>
</dbReference>
<dbReference type="NCBIfam" id="TIGR00581">
    <property type="entry name" value="moaC"/>
    <property type="match status" value="1"/>
</dbReference>
<dbReference type="InterPro" id="IPR050105">
    <property type="entry name" value="MoCo_biosynth_MoaA/MoaC"/>
</dbReference>
<dbReference type="InterPro" id="IPR047594">
    <property type="entry name" value="MoaC_bact/euk"/>
</dbReference>
<evidence type="ECO:0000256" key="6">
    <source>
        <dbReference type="ARBA" id="ARBA00055087"/>
    </source>
</evidence>
<gene>
    <name evidence="8" type="primary">moaC</name>
    <name evidence="8" type="ORF">Ljam_2387</name>
</gene>
<evidence type="ECO:0000256" key="2">
    <source>
        <dbReference type="ARBA" id="ARBA00005046"/>
    </source>
</evidence>
<dbReference type="GO" id="GO:0061799">
    <property type="term" value="F:cyclic pyranopterin monophosphate synthase activity"/>
    <property type="evidence" value="ECO:0007669"/>
    <property type="project" value="UniProtKB-EC"/>
</dbReference>
<dbReference type="EMBL" id="LNYG01000013">
    <property type="protein sequence ID" value="KTD08192.1"/>
    <property type="molecule type" value="Genomic_DNA"/>
</dbReference>
<dbReference type="PANTHER" id="PTHR22960:SF0">
    <property type="entry name" value="MOLYBDENUM COFACTOR BIOSYNTHESIS PROTEIN 1"/>
    <property type="match status" value="1"/>
</dbReference>